<dbReference type="Pfam" id="PF19452">
    <property type="entry name" value="DUF5990"/>
    <property type="match status" value="1"/>
</dbReference>
<protein>
    <submittedName>
        <fullName evidence="1">Uncharacterized protein</fullName>
    </submittedName>
</protein>
<proteinExistence type="predicted"/>
<evidence type="ECO:0000313" key="1">
    <source>
        <dbReference type="EMBL" id="QEC80148.1"/>
    </source>
</evidence>
<dbReference type="Proteomes" id="UP000321362">
    <property type="component" value="Chromosome"/>
</dbReference>
<evidence type="ECO:0000313" key="2">
    <source>
        <dbReference type="Proteomes" id="UP000321362"/>
    </source>
</evidence>
<accession>A0A5B8WE33</accession>
<gene>
    <name evidence="1" type="ORF">FSB76_30885</name>
</gene>
<dbReference type="KEGG" id="mgk:FSB76_30885"/>
<dbReference type="AlphaFoldDB" id="A0A5B8WE33"/>
<dbReference type="EMBL" id="CP042437">
    <property type="protein sequence ID" value="QEC80148.1"/>
    <property type="molecule type" value="Genomic_DNA"/>
</dbReference>
<dbReference type="InterPro" id="IPR046032">
    <property type="entry name" value="DUF5990"/>
</dbReference>
<organism evidence="1 2">
    <name type="scientific">Mucilaginibacter ginsenosidivorax</name>
    <dbReference type="NCBI Taxonomy" id="862126"/>
    <lineage>
        <taxon>Bacteria</taxon>
        <taxon>Pseudomonadati</taxon>
        <taxon>Bacteroidota</taxon>
        <taxon>Sphingobacteriia</taxon>
        <taxon>Sphingobacteriales</taxon>
        <taxon>Sphingobacteriaceae</taxon>
        <taxon>Mucilaginibacter</taxon>
    </lineage>
</organism>
<reference evidence="1 2" key="1">
    <citation type="journal article" date="2013" name="J. Microbiol.">
        <title>Mucilaginibacter ginsenosidivorax sp. nov., with ginsenoside converting activity isolated from sediment.</title>
        <authorList>
            <person name="Kim J.K."/>
            <person name="Choi T.E."/>
            <person name="Liu Q.M."/>
            <person name="Park H.Y."/>
            <person name="Yi T.H."/>
            <person name="Yoon M.H."/>
            <person name="Kim S.C."/>
            <person name="Im W.T."/>
        </authorList>
    </citation>
    <scope>NUCLEOTIDE SEQUENCE [LARGE SCALE GENOMIC DNA]</scope>
    <source>
        <strain evidence="1 2">KHI28</strain>
    </source>
</reference>
<keyword evidence="2" id="KW-1185">Reference proteome</keyword>
<dbReference type="OrthoDB" id="8796340at2"/>
<dbReference type="RefSeq" id="WP_147060421.1">
    <property type="nucleotide sequence ID" value="NZ_CP042437.1"/>
</dbReference>
<sequence length="145" mass="15803">MELSLHIILEKPTAGVAFGLQKGSGNKYETVQIQQTDSGNLDFYLTVTTKGDRLKDALPRFGGPFIQGPYMGNFIYLDIGTLAGQVSPWNRRLKIPMAGITWEIIDQLSADVALMLKTNVAGTAKDGSPNCATVKPFNGWRVVSK</sequence>
<name>A0A5B8WE33_9SPHI</name>